<evidence type="ECO:0000256" key="3">
    <source>
        <dbReference type="ARBA" id="ARBA00012071"/>
    </source>
</evidence>
<dbReference type="PANTHER" id="PTHR42724:SF1">
    <property type="entry name" value="TETRAACYLDISACCHARIDE 4'-KINASE, MITOCHONDRIAL-RELATED"/>
    <property type="match status" value="1"/>
</dbReference>
<dbReference type="SUPFAM" id="SSF52540">
    <property type="entry name" value="P-loop containing nucleoside triphosphate hydrolases"/>
    <property type="match status" value="1"/>
</dbReference>
<dbReference type="HAMAP" id="MF_00409">
    <property type="entry name" value="LpxK"/>
    <property type="match status" value="1"/>
</dbReference>
<comment type="similarity">
    <text evidence="13">Belongs to the LpxK family.</text>
</comment>
<dbReference type="NCBIfam" id="TIGR00682">
    <property type="entry name" value="lpxK"/>
    <property type="match status" value="1"/>
</dbReference>
<keyword evidence="8 13" id="KW-0547">Nucleotide-binding</keyword>
<dbReference type="RefSeq" id="WP_123637476.1">
    <property type="nucleotide sequence ID" value="NZ_RJUK01000001.1"/>
</dbReference>
<keyword evidence="7 13" id="KW-0808">Transferase</keyword>
<dbReference type="OrthoDB" id="9766423at2"/>
<evidence type="ECO:0000256" key="7">
    <source>
        <dbReference type="ARBA" id="ARBA00022679"/>
    </source>
</evidence>
<evidence type="ECO:0000313" key="16">
    <source>
        <dbReference type="Proteomes" id="UP000273643"/>
    </source>
</evidence>
<comment type="caution">
    <text evidence="15">The sequence shown here is derived from an EMBL/GenBank/DDBJ whole genome shotgun (WGS) entry which is preliminary data.</text>
</comment>
<evidence type="ECO:0000256" key="9">
    <source>
        <dbReference type="ARBA" id="ARBA00022777"/>
    </source>
</evidence>
<dbReference type="GO" id="GO:0005886">
    <property type="term" value="C:plasma membrane"/>
    <property type="evidence" value="ECO:0007669"/>
    <property type="project" value="TreeGrafter"/>
</dbReference>
<dbReference type="PANTHER" id="PTHR42724">
    <property type="entry name" value="TETRAACYLDISACCHARIDE 4'-KINASE"/>
    <property type="match status" value="1"/>
</dbReference>
<evidence type="ECO:0000256" key="10">
    <source>
        <dbReference type="ARBA" id="ARBA00022840"/>
    </source>
</evidence>
<keyword evidence="6 13" id="KW-0441">Lipid A biosynthesis</keyword>
<evidence type="ECO:0000256" key="8">
    <source>
        <dbReference type="ARBA" id="ARBA00022741"/>
    </source>
</evidence>
<keyword evidence="11 13" id="KW-0443">Lipid metabolism</keyword>
<evidence type="ECO:0000256" key="5">
    <source>
        <dbReference type="ARBA" id="ARBA00022516"/>
    </source>
</evidence>
<evidence type="ECO:0000313" key="15">
    <source>
        <dbReference type="EMBL" id="ROQ20293.1"/>
    </source>
</evidence>
<evidence type="ECO:0000256" key="4">
    <source>
        <dbReference type="ARBA" id="ARBA00016436"/>
    </source>
</evidence>
<dbReference type="AlphaFoldDB" id="A0A3N1NVU8"/>
<comment type="pathway">
    <text evidence="2 13">Glycolipid biosynthesis; lipid IV(A) biosynthesis; lipid IV(A) from (3R)-3-hydroxytetradecanoyl-[acyl-carrier-protein] and UDP-N-acetyl-alpha-D-glucosamine: step 6/6.</text>
</comment>
<feature type="transmembrane region" description="Helical" evidence="14">
    <location>
        <begin position="15"/>
        <end position="32"/>
    </location>
</feature>
<keyword evidence="14" id="KW-1133">Transmembrane helix</keyword>
<dbReference type="GO" id="GO:0009245">
    <property type="term" value="P:lipid A biosynthetic process"/>
    <property type="evidence" value="ECO:0007669"/>
    <property type="project" value="UniProtKB-UniRule"/>
</dbReference>
<feature type="binding site" evidence="13">
    <location>
        <begin position="57"/>
        <end position="64"/>
    </location>
    <ligand>
        <name>ATP</name>
        <dbReference type="ChEBI" id="CHEBI:30616"/>
    </ligand>
</feature>
<dbReference type="EC" id="2.7.1.130" evidence="3 13"/>
<dbReference type="Proteomes" id="UP000273643">
    <property type="component" value="Unassembled WGS sequence"/>
</dbReference>
<evidence type="ECO:0000256" key="11">
    <source>
        <dbReference type="ARBA" id="ARBA00023098"/>
    </source>
</evidence>
<name>A0A3N1NVU8_9GAMM</name>
<protein>
    <recommendedName>
        <fullName evidence="4 13">Tetraacyldisaccharide 4'-kinase</fullName>
        <ecNumber evidence="3 13">2.7.1.130</ecNumber>
    </recommendedName>
    <alternativeName>
        <fullName evidence="12 13">Lipid A 4'-kinase</fullName>
    </alternativeName>
</protein>
<proteinExistence type="inferred from homology"/>
<comment type="catalytic activity">
    <reaction evidence="13">
        <text>a lipid A disaccharide + ATP = a lipid IVA + ADP + H(+)</text>
        <dbReference type="Rhea" id="RHEA:67840"/>
        <dbReference type="ChEBI" id="CHEBI:15378"/>
        <dbReference type="ChEBI" id="CHEBI:30616"/>
        <dbReference type="ChEBI" id="CHEBI:176343"/>
        <dbReference type="ChEBI" id="CHEBI:176425"/>
        <dbReference type="ChEBI" id="CHEBI:456216"/>
        <dbReference type="EC" id="2.7.1.130"/>
    </reaction>
</comment>
<reference evidence="15 16" key="1">
    <citation type="submission" date="2018-11" db="EMBL/GenBank/DDBJ databases">
        <title>Genomic Encyclopedia of Type Strains, Phase IV (KMG-IV): sequencing the most valuable type-strain genomes for metagenomic binning, comparative biology and taxonomic classification.</title>
        <authorList>
            <person name="Goeker M."/>
        </authorList>
    </citation>
    <scope>NUCLEOTIDE SEQUENCE [LARGE SCALE GENOMIC DNA]</scope>
    <source>
        <strain evidence="15 16">DSM 16974</strain>
    </source>
</reference>
<comment type="function">
    <text evidence="1 13">Transfers the gamma-phosphate of ATP to the 4'-position of a tetraacyldisaccharide 1-phosphate intermediate (termed DS-1-P) to form tetraacyldisaccharide 1,4'-bis-phosphate (lipid IVA).</text>
</comment>
<evidence type="ECO:0000256" key="12">
    <source>
        <dbReference type="ARBA" id="ARBA00029757"/>
    </source>
</evidence>
<evidence type="ECO:0000256" key="14">
    <source>
        <dbReference type="SAM" id="Phobius"/>
    </source>
</evidence>
<keyword evidence="14" id="KW-0812">Transmembrane</keyword>
<keyword evidence="5 13" id="KW-0444">Lipid biosynthesis</keyword>
<dbReference type="CDD" id="cd01983">
    <property type="entry name" value="SIMIBI"/>
    <property type="match status" value="1"/>
</dbReference>
<dbReference type="GO" id="GO:0009029">
    <property type="term" value="F:lipid-A 4'-kinase activity"/>
    <property type="evidence" value="ECO:0007669"/>
    <property type="project" value="UniProtKB-UniRule"/>
</dbReference>
<sequence length="343" mass="38101">MTLASVWENAWYGKARWVYLFAPLAWLFRALARRRRSRLKSRAVAFDVPVVVVGNISVGGTGKTPLLIALVQRLRKAGYRPGVVSRGYGGKAPRYPLMVSADTPVTHCGDEPLAIARATQCAVCVSPDRVEAAQALREQGCDIVLSDDGLQHYRLARDLEIAVVDGARAFGNGWCLPVGPLREPVERLNEVDWVVVNGSEDKVRQQAPTLRTVQYTMKVTPDAWHRVSDGTRASLTHFAPQTSVHAVAGIGNPDRFFSTLKELGLEPVHHRFADHHHYRPGELVFQPAFPVVMTAKDAVKCQPFAQPDWWYLSVSATLPEAFWSEFLNRIESLKSTPETNSIP</sequence>
<dbReference type="InterPro" id="IPR003758">
    <property type="entry name" value="LpxK"/>
</dbReference>
<dbReference type="EMBL" id="RJUK01000001">
    <property type="protein sequence ID" value="ROQ20293.1"/>
    <property type="molecule type" value="Genomic_DNA"/>
</dbReference>
<accession>A0A3N1NVU8</accession>
<organism evidence="15 16">
    <name type="scientific">Marinimicrobium koreense</name>
    <dbReference type="NCBI Taxonomy" id="306545"/>
    <lineage>
        <taxon>Bacteria</taxon>
        <taxon>Pseudomonadati</taxon>
        <taxon>Pseudomonadota</taxon>
        <taxon>Gammaproteobacteria</taxon>
        <taxon>Cellvibrionales</taxon>
        <taxon>Cellvibrionaceae</taxon>
        <taxon>Marinimicrobium</taxon>
    </lineage>
</organism>
<dbReference type="InterPro" id="IPR027417">
    <property type="entry name" value="P-loop_NTPase"/>
</dbReference>
<dbReference type="GO" id="GO:0005524">
    <property type="term" value="F:ATP binding"/>
    <property type="evidence" value="ECO:0007669"/>
    <property type="project" value="UniProtKB-UniRule"/>
</dbReference>
<keyword evidence="16" id="KW-1185">Reference proteome</keyword>
<evidence type="ECO:0000256" key="2">
    <source>
        <dbReference type="ARBA" id="ARBA00004870"/>
    </source>
</evidence>
<gene>
    <name evidence="13" type="primary">lpxK</name>
    <name evidence="15" type="ORF">EDC38_0894</name>
</gene>
<keyword evidence="9 13" id="KW-0418">Kinase</keyword>
<dbReference type="UniPathway" id="UPA00359">
    <property type="reaction ID" value="UER00482"/>
</dbReference>
<evidence type="ECO:0000256" key="13">
    <source>
        <dbReference type="HAMAP-Rule" id="MF_00409"/>
    </source>
</evidence>
<evidence type="ECO:0000256" key="1">
    <source>
        <dbReference type="ARBA" id="ARBA00002274"/>
    </source>
</evidence>
<keyword evidence="14" id="KW-0472">Membrane</keyword>
<dbReference type="GO" id="GO:0009244">
    <property type="term" value="P:lipopolysaccharide core region biosynthetic process"/>
    <property type="evidence" value="ECO:0007669"/>
    <property type="project" value="TreeGrafter"/>
</dbReference>
<keyword evidence="10 13" id="KW-0067">ATP-binding</keyword>
<evidence type="ECO:0000256" key="6">
    <source>
        <dbReference type="ARBA" id="ARBA00022556"/>
    </source>
</evidence>
<dbReference type="Pfam" id="PF02606">
    <property type="entry name" value="LpxK"/>
    <property type="match status" value="1"/>
</dbReference>